<keyword evidence="7" id="KW-0812">Transmembrane</keyword>
<dbReference type="AlphaFoldDB" id="A0A022QFD0"/>
<sequence>MSRNEEKDHELEPVSPGARLMQAPGLNLCIIAVMGFTTKIDPNVFKKGLQDTLIKHPRFSSLLIVKNSKFTWKRTRVEMEEHVFVPDLDPEMEYSGDEFVEDYMSALSTTPMDMKKPLWEIHILNVKTSDADSVLVFKIHHSIGDGVSLTALVLACARKTSDPESLPVISSAASARKRKPDAAVDKGFLKRVFVLVWTVVLVVFNTCSDCMLFLATVLFLKDKWTPIKVARGDDALSSRKRFVHRIISLDDVKLVKTAMNVVSIYIYTHGF</sequence>
<comment type="pathway">
    <text evidence="1">Glycerolipid metabolism; triacylglycerol biosynthesis.</text>
</comment>
<gene>
    <name evidence="9" type="ORF">MIMGU_mgv1a011770mg</name>
</gene>
<reference evidence="9 10" key="1">
    <citation type="journal article" date="2013" name="Proc. Natl. Acad. Sci. U.S.A.">
        <title>Fine-scale variation in meiotic recombination in Mimulus inferred from population shotgun sequencing.</title>
        <authorList>
            <person name="Hellsten U."/>
            <person name="Wright K.M."/>
            <person name="Jenkins J."/>
            <person name="Shu S."/>
            <person name="Yuan Y."/>
            <person name="Wessler S.R."/>
            <person name="Schmutz J."/>
            <person name="Willis J.H."/>
            <person name="Rokhsar D.S."/>
        </authorList>
    </citation>
    <scope>NUCLEOTIDE SEQUENCE [LARGE SCALE GENOMIC DNA]</scope>
    <source>
        <strain evidence="10">cv. DUN x IM62</strain>
    </source>
</reference>
<dbReference type="GO" id="GO:0019432">
    <property type="term" value="P:triglyceride biosynthetic process"/>
    <property type="evidence" value="ECO:0000318"/>
    <property type="project" value="GO_Central"/>
</dbReference>
<dbReference type="InterPro" id="IPR023213">
    <property type="entry name" value="CAT-like_dom_sf"/>
</dbReference>
<dbReference type="Gene3D" id="3.30.559.10">
    <property type="entry name" value="Chloramphenicol acetyltransferase-like domain"/>
    <property type="match status" value="1"/>
</dbReference>
<dbReference type="InterPro" id="IPR045034">
    <property type="entry name" value="O-acyltransferase_WSD1-like"/>
</dbReference>
<evidence type="ECO:0000256" key="2">
    <source>
        <dbReference type="ARBA" id="ARBA00005189"/>
    </source>
</evidence>
<evidence type="ECO:0000313" key="10">
    <source>
        <dbReference type="Proteomes" id="UP000030748"/>
    </source>
</evidence>
<proteinExistence type="predicted"/>
<comment type="catalytic activity">
    <reaction evidence="6">
        <text>an acyl-CoA + a 1,2-diacyl-sn-glycerol = a triacyl-sn-glycerol + CoA</text>
        <dbReference type="Rhea" id="RHEA:10868"/>
        <dbReference type="ChEBI" id="CHEBI:17815"/>
        <dbReference type="ChEBI" id="CHEBI:57287"/>
        <dbReference type="ChEBI" id="CHEBI:58342"/>
        <dbReference type="ChEBI" id="CHEBI:64615"/>
        <dbReference type="EC" id="2.3.1.20"/>
    </reaction>
</comment>
<organism evidence="9 10">
    <name type="scientific">Erythranthe guttata</name>
    <name type="common">Yellow monkey flower</name>
    <name type="synonym">Mimulus guttatus</name>
    <dbReference type="NCBI Taxonomy" id="4155"/>
    <lineage>
        <taxon>Eukaryota</taxon>
        <taxon>Viridiplantae</taxon>
        <taxon>Streptophyta</taxon>
        <taxon>Embryophyta</taxon>
        <taxon>Tracheophyta</taxon>
        <taxon>Spermatophyta</taxon>
        <taxon>Magnoliopsida</taxon>
        <taxon>eudicotyledons</taxon>
        <taxon>Gunneridae</taxon>
        <taxon>Pentapetalae</taxon>
        <taxon>asterids</taxon>
        <taxon>lamiids</taxon>
        <taxon>Lamiales</taxon>
        <taxon>Phrymaceae</taxon>
        <taxon>Erythranthe</taxon>
    </lineage>
</organism>
<evidence type="ECO:0000256" key="3">
    <source>
        <dbReference type="ARBA" id="ARBA00013244"/>
    </source>
</evidence>
<keyword evidence="7" id="KW-1133">Transmembrane helix</keyword>
<dbReference type="InterPro" id="IPR004255">
    <property type="entry name" value="O-acyltransferase_WSD1_N"/>
</dbReference>
<evidence type="ECO:0000256" key="5">
    <source>
        <dbReference type="ARBA" id="ARBA00023315"/>
    </source>
</evidence>
<keyword evidence="10" id="KW-1185">Reference proteome</keyword>
<evidence type="ECO:0000259" key="8">
    <source>
        <dbReference type="Pfam" id="PF03007"/>
    </source>
</evidence>
<dbReference type="Proteomes" id="UP000030748">
    <property type="component" value="Unassembled WGS sequence"/>
</dbReference>
<dbReference type="GO" id="GO:0004144">
    <property type="term" value="F:diacylglycerol O-acyltransferase activity"/>
    <property type="evidence" value="ECO:0007669"/>
    <property type="project" value="UniProtKB-EC"/>
</dbReference>
<feature type="domain" description="O-acyltransferase WSD1-like N-terminal" evidence="8">
    <location>
        <begin position="98"/>
        <end position="261"/>
    </location>
</feature>
<name>A0A022QFD0_ERYGU</name>
<evidence type="ECO:0000313" key="9">
    <source>
        <dbReference type="EMBL" id="EYU25225.1"/>
    </source>
</evidence>
<dbReference type="STRING" id="4155.A0A022QFD0"/>
<evidence type="ECO:0000256" key="4">
    <source>
        <dbReference type="ARBA" id="ARBA00022679"/>
    </source>
</evidence>
<evidence type="ECO:0000256" key="1">
    <source>
        <dbReference type="ARBA" id="ARBA00004771"/>
    </source>
</evidence>
<keyword evidence="5" id="KW-0012">Acyltransferase</keyword>
<dbReference type="EMBL" id="KI632098">
    <property type="protein sequence ID" value="EYU25225.1"/>
    <property type="molecule type" value="Genomic_DNA"/>
</dbReference>
<dbReference type="EC" id="2.3.1.20" evidence="3"/>
<dbReference type="GO" id="GO:0005886">
    <property type="term" value="C:plasma membrane"/>
    <property type="evidence" value="ECO:0000318"/>
    <property type="project" value="GO_Central"/>
</dbReference>
<dbReference type="UniPathway" id="UPA00282"/>
<feature type="transmembrane region" description="Helical" evidence="7">
    <location>
        <begin position="194"/>
        <end position="220"/>
    </location>
</feature>
<dbReference type="Pfam" id="PF03007">
    <property type="entry name" value="WS_DGAT_cat"/>
    <property type="match status" value="1"/>
</dbReference>
<dbReference type="eggNOG" id="ENOG502QTZ2">
    <property type="taxonomic scope" value="Eukaryota"/>
</dbReference>
<protein>
    <recommendedName>
        <fullName evidence="3">diacylglycerol O-acyltransferase</fullName>
        <ecNumber evidence="3">2.3.1.20</ecNumber>
    </recommendedName>
</protein>
<evidence type="ECO:0000256" key="7">
    <source>
        <dbReference type="SAM" id="Phobius"/>
    </source>
</evidence>
<dbReference type="SUPFAM" id="SSF52777">
    <property type="entry name" value="CoA-dependent acyltransferases"/>
    <property type="match status" value="1"/>
</dbReference>
<evidence type="ECO:0000256" key="6">
    <source>
        <dbReference type="ARBA" id="ARBA00048109"/>
    </source>
</evidence>
<accession>A0A022QFD0</accession>
<dbReference type="GO" id="GO:0008374">
    <property type="term" value="F:O-acyltransferase activity"/>
    <property type="evidence" value="ECO:0000318"/>
    <property type="project" value="GO_Central"/>
</dbReference>
<keyword evidence="7" id="KW-0472">Membrane</keyword>
<dbReference type="PANTHER" id="PTHR31650">
    <property type="entry name" value="O-ACYLTRANSFERASE (WSD1-LIKE) FAMILY PROTEIN"/>
    <property type="match status" value="1"/>
</dbReference>
<dbReference type="PANTHER" id="PTHR31650:SF1">
    <property type="entry name" value="WAX ESTER SYNTHASE_DIACYLGLYCEROL ACYLTRANSFERASE 4-RELATED"/>
    <property type="match status" value="1"/>
</dbReference>
<keyword evidence="4" id="KW-0808">Transferase</keyword>
<comment type="pathway">
    <text evidence="2">Lipid metabolism.</text>
</comment>